<keyword evidence="3" id="KW-0812">Transmembrane</keyword>
<comment type="similarity">
    <text evidence="2">Belongs to the glycosyl hydrolase 99 family.</text>
</comment>
<keyword evidence="10" id="KW-1185">Reference proteome</keyword>
<evidence type="ECO:0000256" key="7">
    <source>
        <dbReference type="ARBA" id="ARBA00023034"/>
    </source>
</evidence>
<dbReference type="Proteomes" id="UP001158576">
    <property type="component" value="Chromosome XSR"/>
</dbReference>
<keyword evidence="5" id="KW-0735">Signal-anchor</keyword>
<evidence type="ECO:0000256" key="6">
    <source>
        <dbReference type="ARBA" id="ARBA00022989"/>
    </source>
</evidence>
<dbReference type="CDD" id="cd11574">
    <property type="entry name" value="GH99"/>
    <property type="match status" value="1"/>
</dbReference>
<evidence type="ECO:0000256" key="4">
    <source>
        <dbReference type="ARBA" id="ARBA00022801"/>
    </source>
</evidence>
<evidence type="ECO:0000256" key="8">
    <source>
        <dbReference type="ARBA" id="ARBA00023136"/>
    </source>
</evidence>
<evidence type="ECO:0000313" key="9">
    <source>
        <dbReference type="EMBL" id="CAG5098592.1"/>
    </source>
</evidence>
<gene>
    <name evidence="9" type="ORF">OKIOD_LOCUS7363</name>
</gene>
<dbReference type="Gene3D" id="3.20.20.80">
    <property type="entry name" value="Glycosidases"/>
    <property type="match status" value="1"/>
</dbReference>
<evidence type="ECO:0000256" key="2">
    <source>
        <dbReference type="ARBA" id="ARBA00009559"/>
    </source>
</evidence>
<name>A0ABN7SE10_OIKDI</name>
<organism evidence="9 10">
    <name type="scientific">Oikopleura dioica</name>
    <name type="common">Tunicate</name>
    <dbReference type="NCBI Taxonomy" id="34765"/>
    <lineage>
        <taxon>Eukaryota</taxon>
        <taxon>Metazoa</taxon>
        <taxon>Chordata</taxon>
        <taxon>Tunicata</taxon>
        <taxon>Appendicularia</taxon>
        <taxon>Copelata</taxon>
        <taxon>Oikopleuridae</taxon>
        <taxon>Oikopleura</taxon>
    </lineage>
</organism>
<keyword evidence="4" id="KW-0378">Hydrolase</keyword>
<dbReference type="PANTHER" id="PTHR13572:SF4">
    <property type="entry name" value="RE57134P"/>
    <property type="match status" value="1"/>
</dbReference>
<dbReference type="InterPro" id="IPR026071">
    <property type="entry name" value="Glyco_Hydrolase_99"/>
</dbReference>
<comment type="subcellular location">
    <subcellularLocation>
        <location evidence="1">Golgi apparatus membrane</location>
        <topology evidence="1">Single-pass type II membrane protein</topology>
    </subcellularLocation>
</comment>
<keyword evidence="7" id="KW-0333">Golgi apparatus</keyword>
<evidence type="ECO:0000256" key="3">
    <source>
        <dbReference type="ARBA" id="ARBA00022692"/>
    </source>
</evidence>
<reference evidence="9 10" key="1">
    <citation type="submission" date="2021-04" db="EMBL/GenBank/DDBJ databases">
        <authorList>
            <person name="Bliznina A."/>
        </authorList>
    </citation>
    <scope>NUCLEOTIDE SEQUENCE [LARGE SCALE GENOMIC DNA]</scope>
</reference>
<evidence type="ECO:0000256" key="5">
    <source>
        <dbReference type="ARBA" id="ARBA00022968"/>
    </source>
</evidence>
<keyword evidence="8" id="KW-0472">Membrane</keyword>
<dbReference type="Pfam" id="PF16317">
    <property type="entry name" value="Glyco_hydro_99"/>
    <property type="match status" value="1"/>
</dbReference>
<proteinExistence type="inferred from homology"/>
<accession>A0ABN7SE10</accession>
<protein>
    <submittedName>
        <fullName evidence="9">Oidioi.mRNA.OKI2018_I69.XSR.g15805.t1.cds</fullName>
    </submittedName>
</protein>
<dbReference type="EMBL" id="OU015569">
    <property type="protein sequence ID" value="CAG5098592.1"/>
    <property type="molecule type" value="Genomic_DNA"/>
</dbReference>
<evidence type="ECO:0000313" key="10">
    <source>
        <dbReference type="Proteomes" id="UP001158576"/>
    </source>
</evidence>
<evidence type="ECO:0000256" key="1">
    <source>
        <dbReference type="ARBA" id="ARBA00004323"/>
    </source>
</evidence>
<dbReference type="PANTHER" id="PTHR13572">
    <property type="entry name" value="ENDO-ALPHA-1,2-MANNOSIDASE"/>
    <property type="match status" value="1"/>
</dbReference>
<keyword evidence="6" id="KW-1133">Transmembrane helix</keyword>
<sequence>MIRISFRTFILCVALGVTTLLYQFQSVRGASKSRRNRISIISDEPPPLEEEVETPVPVKYDLNEAVHAFYYPWYASADVDGQWSHWNHPVLPHWIARVNAQYPIGKVHQPPDDIGSTYYPFLGPYSSADPKIIDQHLKWAAEAGIGTLVVSYFAKGRTDDNGIPFEHVVRLLLERAQPFGIKIAFHMEPYNGRTAFSVADDIRSTVKEYSKHPSAAKVDGKLVFYLYDSYQVNSAEWARVIPSLSKTAYTIGLLVEFGHIEHIIASQFSAAYSYFAALDFSFGCTPKNWRRIVSVLTRNNVDFIPSVGPGYDDTSIRPWNKQNSKSRAEGEYYTKYWDSALELRPKIISITSFNEWHEGTQIEPAVEKRIPGERAFGSSTYPSYSDPFQYLQITARYSLIFSKQQ</sequence>